<dbReference type="InterPro" id="IPR014756">
    <property type="entry name" value="Ig_E-set"/>
</dbReference>
<dbReference type="CDD" id="cd02851">
    <property type="entry name" value="E_set_GO_C"/>
    <property type="match status" value="1"/>
</dbReference>
<evidence type="ECO:0000259" key="2">
    <source>
        <dbReference type="Pfam" id="PF07250"/>
    </source>
</evidence>
<feature type="domain" description="Galactose oxidase-like Early set" evidence="3">
    <location>
        <begin position="368"/>
        <end position="459"/>
    </location>
</feature>
<dbReference type="InterPro" id="IPR013783">
    <property type="entry name" value="Ig-like_fold"/>
</dbReference>
<dbReference type="PATRIC" id="fig|94132.3.peg.3659"/>
<dbReference type="InterPro" id="IPR009880">
    <property type="entry name" value="Glyoxal_oxidase_N"/>
</dbReference>
<name>A0A127K086_9BURK</name>
<evidence type="ECO:0000259" key="3">
    <source>
        <dbReference type="Pfam" id="PF09118"/>
    </source>
</evidence>
<accession>A0A127K086</accession>
<dbReference type="Gene3D" id="2.130.10.80">
    <property type="entry name" value="Galactose oxidase/kelch, beta-propeller"/>
    <property type="match status" value="1"/>
</dbReference>
<proteinExistence type="predicted"/>
<sequence length="460" mass="49595">MLHTGKVMFWSYNPNDWDKPANSMNGVAYIWDPATRTGRSIAPPENIWCAGQTVLADGRVFIAGGNLRYPDPNAPPGTQGWKGTLTTYTFNPATETFVRQPDMVTGRWYPTTTKLGDNRVVITSGYDETGSEAISREVEIFTPTASPDGVGTIAFVGTHTFSGLYPFQYQLLGGSMLEAGPSNYSSYLFNPANGQWTPLPILRGSHWSYGNGIIYTDASGTTTRQVVMVAGGQDDFRAPTSGNEWLDGGAPGIGWNAYPRWIQPRHNSNTVILPDGKLLTMGGNSGQNTYDGPVLQAEMYSTQASETIGQWQQMLPHAIQAAYHSSAILLPDATVLLSQDDMDKSAAAAAQHKAQVYWPPYLFMGAQPQIVSAPATVTRGQGFVVTTDRQVASAMLVAPGATTHGVDMHQRAIRLPVQVNNTTLTATVPNSAAMVPPGYYMLFVLDSAGIPSVASFVRIS</sequence>
<dbReference type="SUPFAM" id="SSF50965">
    <property type="entry name" value="Galactose oxidase, central domain"/>
    <property type="match status" value="1"/>
</dbReference>
<reference evidence="4 5" key="1">
    <citation type="journal article" date="2014" name="Int. J. Syst. Evol. Microbiol.">
        <title>Ramlibacter solisilvae sp. nov., isolated from forest soil, and emended description of the genus Ramlibacter.</title>
        <authorList>
            <person name="Lee H.J."/>
            <person name="Lee S.H."/>
            <person name="Lee S.S."/>
            <person name="Lee J.S."/>
            <person name="Kim Y."/>
            <person name="Kim S.C."/>
            <person name="Jeon C.O."/>
        </authorList>
    </citation>
    <scope>NUCLEOTIDE SEQUENCE [LARGE SCALE GENOMIC DNA]</scope>
    <source>
        <strain evidence="4 5">5-10</strain>
    </source>
</reference>
<dbReference type="InterPro" id="IPR015202">
    <property type="entry name" value="GO-like_E_set"/>
</dbReference>
<dbReference type="Pfam" id="PF09118">
    <property type="entry name" value="GO-like_E_set"/>
    <property type="match status" value="1"/>
</dbReference>
<keyword evidence="1" id="KW-0732">Signal</keyword>
<dbReference type="AlphaFoldDB" id="A0A127K086"/>
<evidence type="ECO:0000313" key="5">
    <source>
        <dbReference type="Proteomes" id="UP000070433"/>
    </source>
</evidence>
<dbReference type="InterPro" id="IPR011043">
    <property type="entry name" value="Gal_Oxase/kelch_b-propeller"/>
</dbReference>
<organism evidence="4 5">
    <name type="scientific">Ramlibacter tataouinensis</name>
    <dbReference type="NCBI Taxonomy" id="94132"/>
    <lineage>
        <taxon>Bacteria</taxon>
        <taxon>Pseudomonadati</taxon>
        <taxon>Pseudomonadota</taxon>
        <taxon>Betaproteobacteria</taxon>
        <taxon>Burkholderiales</taxon>
        <taxon>Comamonadaceae</taxon>
        <taxon>Ramlibacter</taxon>
    </lineage>
</organism>
<dbReference type="EMBL" id="CP010951">
    <property type="protein sequence ID" value="AMO25545.1"/>
    <property type="molecule type" value="Genomic_DNA"/>
</dbReference>
<keyword evidence="5" id="KW-1185">Reference proteome</keyword>
<protein>
    <submittedName>
        <fullName evidence="4">Galactose oxidase</fullName>
    </submittedName>
</protein>
<evidence type="ECO:0000313" key="4">
    <source>
        <dbReference type="EMBL" id="AMO25545.1"/>
    </source>
</evidence>
<dbReference type="OrthoDB" id="8673369at2"/>
<feature type="domain" description="Glyoxal oxidase N-terminal" evidence="2">
    <location>
        <begin position="30"/>
        <end position="339"/>
    </location>
</feature>
<dbReference type="SUPFAM" id="SSF81296">
    <property type="entry name" value="E set domains"/>
    <property type="match status" value="1"/>
</dbReference>
<dbReference type="Proteomes" id="UP000070433">
    <property type="component" value="Chromosome"/>
</dbReference>
<evidence type="ECO:0000256" key="1">
    <source>
        <dbReference type="ARBA" id="ARBA00022729"/>
    </source>
</evidence>
<gene>
    <name evidence="4" type="ORF">UC35_17905</name>
</gene>
<dbReference type="PANTHER" id="PTHR32208:SF21">
    <property type="entry name" value="LOW QUALITY PROTEIN: ALDEHYDE OXIDASE GLOX-LIKE"/>
    <property type="match status" value="1"/>
</dbReference>
<dbReference type="InterPro" id="IPR037293">
    <property type="entry name" value="Gal_Oxidase_central_sf"/>
</dbReference>
<dbReference type="PANTHER" id="PTHR32208">
    <property type="entry name" value="SECRETED PROTEIN-RELATED"/>
    <property type="match status" value="1"/>
</dbReference>
<dbReference type="Gene3D" id="2.60.40.10">
    <property type="entry name" value="Immunoglobulins"/>
    <property type="match status" value="1"/>
</dbReference>
<dbReference type="Pfam" id="PF07250">
    <property type="entry name" value="Glyoxal_oxid_N"/>
    <property type="match status" value="1"/>
</dbReference>